<feature type="chain" id="PRO_5014491195" description="Endoglucanase" evidence="10">
    <location>
        <begin position="27"/>
        <end position="739"/>
    </location>
</feature>
<evidence type="ECO:0000259" key="13">
    <source>
        <dbReference type="PROSITE" id="PS51766"/>
    </source>
</evidence>
<dbReference type="Proteomes" id="UP000233534">
    <property type="component" value="Chromosome"/>
</dbReference>
<feature type="domain" description="Dockerin" evidence="13">
    <location>
        <begin position="659"/>
        <end position="736"/>
    </location>
</feature>
<dbReference type="PROSITE" id="PS51766">
    <property type="entry name" value="DOCKERIN"/>
    <property type="match status" value="1"/>
</dbReference>
<dbReference type="CDD" id="cd14256">
    <property type="entry name" value="Dockerin_I"/>
    <property type="match status" value="1"/>
</dbReference>
<dbReference type="EC" id="3.2.1.4" evidence="10"/>
<dbReference type="InterPro" id="IPR033126">
    <property type="entry name" value="Glyco_hydro_9_Asp/Glu_AS"/>
</dbReference>
<dbReference type="SUPFAM" id="SSF63446">
    <property type="entry name" value="Type I dockerin domain"/>
    <property type="match status" value="1"/>
</dbReference>
<dbReference type="InterPro" id="IPR036439">
    <property type="entry name" value="Dockerin_dom_sf"/>
</dbReference>
<dbReference type="SMART" id="SM01067">
    <property type="entry name" value="CBM_3"/>
    <property type="match status" value="1"/>
</dbReference>
<dbReference type="Gene3D" id="2.60.40.710">
    <property type="entry name" value="Endoglucanase-like"/>
    <property type="match status" value="1"/>
</dbReference>
<dbReference type="GO" id="GO:0030248">
    <property type="term" value="F:cellulose binding"/>
    <property type="evidence" value="ECO:0007669"/>
    <property type="project" value="InterPro"/>
</dbReference>
<dbReference type="InterPro" id="IPR018221">
    <property type="entry name" value="Glyco_hydro_9_His_AS"/>
</dbReference>
<gene>
    <name evidence="14" type="primary">celI4</name>
    <name evidence="14" type="ORF">HVS_07205</name>
</gene>
<dbReference type="InterPro" id="IPR002105">
    <property type="entry name" value="Dockerin_1_rpt"/>
</dbReference>
<evidence type="ECO:0000256" key="9">
    <source>
        <dbReference type="PROSITE-ProRule" id="PRU10060"/>
    </source>
</evidence>
<evidence type="ECO:0000256" key="10">
    <source>
        <dbReference type="RuleBase" id="RU361166"/>
    </source>
</evidence>
<dbReference type="SUPFAM" id="SSF49384">
    <property type="entry name" value="Carbohydrate-binding domain"/>
    <property type="match status" value="1"/>
</dbReference>
<dbReference type="Pfam" id="PF00759">
    <property type="entry name" value="Glyco_hydro_9"/>
    <property type="match status" value="1"/>
</dbReference>
<evidence type="ECO:0000313" key="15">
    <source>
        <dbReference type="Proteomes" id="UP000233534"/>
    </source>
</evidence>
<dbReference type="InterPro" id="IPR001956">
    <property type="entry name" value="CBM3"/>
</dbReference>
<comment type="catalytic activity">
    <reaction evidence="1 10">
        <text>Endohydrolysis of (1-&gt;4)-beta-D-glucosidic linkages in cellulose, lichenin and cereal beta-D-glucans.</text>
        <dbReference type="EC" id="3.2.1.4"/>
    </reaction>
</comment>
<evidence type="ECO:0000256" key="1">
    <source>
        <dbReference type="ARBA" id="ARBA00000966"/>
    </source>
</evidence>
<feature type="active site" evidence="9">
    <location>
        <position position="448"/>
    </location>
</feature>
<keyword evidence="7 8" id="KW-0624">Polysaccharide degradation</keyword>
<dbReference type="InterPro" id="IPR001701">
    <property type="entry name" value="Glyco_hydro_9"/>
</dbReference>
<dbReference type="Pfam" id="PF00942">
    <property type="entry name" value="CBM_3"/>
    <property type="match status" value="1"/>
</dbReference>
<feature type="active site" evidence="9">
    <location>
        <position position="439"/>
    </location>
</feature>
<reference evidence="14 15" key="1">
    <citation type="submission" date="2017-12" db="EMBL/GenBank/DDBJ databases">
        <title>Complete genome sequence of Herbivorax saccincola GGR1, a novel Cellulosome-producing hydrolytic bacterium in a thermophilic biogas plant, established by Illumina and Nanopore MinION sequencing.</title>
        <authorList>
            <person name="Pechtl A."/>
            <person name="Ruckert C."/>
            <person name="Koeck D.E."/>
            <person name="Maus I."/>
            <person name="Winkler A."/>
            <person name="Kalinowski J."/>
            <person name="Puhler A."/>
            <person name="Schwarz W.W."/>
            <person name="Zverlov V.V."/>
            <person name="Schluter A."/>
            <person name="Liebl W."/>
        </authorList>
    </citation>
    <scope>NUCLEOTIDE SEQUENCE [LARGE SCALE GENOMIC DNA]</scope>
    <source>
        <strain evidence="15">SR1</strain>
    </source>
</reference>
<evidence type="ECO:0000256" key="6">
    <source>
        <dbReference type="ARBA" id="ARBA00023295"/>
    </source>
</evidence>
<dbReference type="PANTHER" id="PTHR22298">
    <property type="entry name" value="ENDO-1,4-BETA-GLUCANASE"/>
    <property type="match status" value="1"/>
</dbReference>
<dbReference type="InterPro" id="IPR008965">
    <property type="entry name" value="CBM2/CBM3_carb-bd_dom_sf"/>
</dbReference>
<evidence type="ECO:0000256" key="11">
    <source>
        <dbReference type="SAM" id="MobiDB-lite"/>
    </source>
</evidence>
<dbReference type="SUPFAM" id="SSF48208">
    <property type="entry name" value="Six-hairpin glycosidases"/>
    <property type="match status" value="1"/>
</dbReference>
<feature type="signal peptide" evidence="10">
    <location>
        <begin position="1"/>
        <end position="26"/>
    </location>
</feature>
<organism evidence="14 15">
    <name type="scientific">Acetivibrio saccincola</name>
    <dbReference type="NCBI Taxonomy" id="1677857"/>
    <lineage>
        <taxon>Bacteria</taxon>
        <taxon>Bacillati</taxon>
        <taxon>Bacillota</taxon>
        <taxon>Clostridia</taxon>
        <taxon>Eubacteriales</taxon>
        <taxon>Oscillospiraceae</taxon>
        <taxon>Acetivibrio</taxon>
    </lineage>
</organism>
<keyword evidence="6 8" id="KW-0326">Glycosidase</keyword>
<feature type="domain" description="CBM3" evidence="12">
    <location>
        <begin position="481"/>
        <end position="639"/>
    </location>
</feature>
<dbReference type="RefSeq" id="WP_101300633.1">
    <property type="nucleotide sequence ID" value="NZ_CP025197.1"/>
</dbReference>
<evidence type="ECO:0000256" key="4">
    <source>
        <dbReference type="ARBA" id="ARBA00023001"/>
    </source>
</evidence>
<dbReference type="PROSITE" id="PS00592">
    <property type="entry name" value="GH9_2"/>
    <property type="match status" value="1"/>
</dbReference>
<keyword evidence="4 10" id="KW-0136">Cellulose degradation</keyword>
<feature type="active site" evidence="8">
    <location>
        <position position="401"/>
    </location>
</feature>
<proteinExistence type="inferred from homology"/>
<evidence type="ECO:0000256" key="8">
    <source>
        <dbReference type="PROSITE-ProRule" id="PRU10059"/>
    </source>
</evidence>
<evidence type="ECO:0000313" key="14">
    <source>
        <dbReference type="EMBL" id="AUG57358.1"/>
    </source>
</evidence>
<dbReference type="AlphaFoldDB" id="A0A2K9E4M4"/>
<keyword evidence="2 10" id="KW-0732">Signal</keyword>
<dbReference type="InterPro" id="IPR012341">
    <property type="entry name" value="6hp_glycosidase-like_sf"/>
</dbReference>
<sequence>MKKLTCIIIVATFIVTLLASPPTVEAATFNYGEALQKAILFYEFQMSGKLPDNMRTNWRGDSCLQDGSDVGLDLTGGWFDAGDHVKFNLPMAYTATTLAWAVYEYEDALKRSGQLPYLKQQIKWAADYFIKCHPEKYVYYYQVGDGIADHRWWVPAEVIDIQSKRPSHKVTLDSPGSAVVAGTAAALASASIVFKDSDPDYSKLCLKHAKELFEFADVTRSDKGYTAANNFYDSWSGFWDELSMAGVWLYMATGEQEYLDKAESYVANWPREERTDLLAYKWGHCWDDVMYGASLLLAKATNKPLYKEHVERHLDYWSVGYNGERIAYTPKGLAHLTAWGVLRHSTTTAFLAAVYSDWEGCPSDKAKYYMDFAKQQVDYALGSSGRSYVVGFGKNPPQHPHHRTAHSSWVDSADEPPYHRHILYGALVGGPDQNDKYVDSVSDYVQNEVACDYNAGFVGALAKMYDVYGGEPIPGFTAVEEVPYPEIFVSASLSDRKTATEVTAFAVNKSGWPARVIDDLSFRYYIDLTDYINGGYSPDQISSRIIYSAASTATISGPFEYDTSKNIYYFEIDLSGTAIFPGSRSDHQKEVQFHIIPPNGAPWNSTKDYSYPGITEKWEPVPQIPVYSGGVLIYGEEPDGTTPKPTTSPSPEPTPTPPVKVTYGDINGDGEVNSMDAMLLSRHILEVLPSLPQTDVYGNPYNGHMAADLNGDGIINTMDSSLLQRYILEIISSFPVENR</sequence>
<evidence type="ECO:0000256" key="3">
    <source>
        <dbReference type="ARBA" id="ARBA00022801"/>
    </source>
</evidence>
<evidence type="ECO:0000259" key="12">
    <source>
        <dbReference type="PROSITE" id="PS51172"/>
    </source>
</evidence>
<dbReference type="GO" id="GO:0030245">
    <property type="term" value="P:cellulose catabolic process"/>
    <property type="evidence" value="ECO:0007669"/>
    <property type="project" value="UniProtKB-KW"/>
</dbReference>
<evidence type="ECO:0000256" key="5">
    <source>
        <dbReference type="ARBA" id="ARBA00023277"/>
    </source>
</evidence>
<comment type="similarity">
    <text evidence="8 10">Belongs to the glycosyl hydrolase 9 (cellulase E) family.</text>
</comment>
<feature type="region of interest" description="Disordered" evidence="11">
    <location>
        <begin position="635"/>
        <end position="658"/>
    </location>
</feature>
<evidence type="ECO:0000256" key="7">
    <source>
        <dbReference type="ARBA" id="ARBA00023326"/>
    </source>
</evidence>
<dbReference type="InterPro" id="IPR016134">
    <property type="entry name" value="Dockerin_dom"/>
</dbReference>
<dbReference type="Pfam" id="PF00404">
    <property type="entry name" value="Dockerin_1"/>
    <property type="match status" value="1"/>
</dbReference>
<name>A0A2K9E4M4_9FIRM</name>
<dbReference type="PROSITE" id="PS51172">
    <property type="entry name" value="CBM3"/>
    <property type="match status" value="1"/>
</dbReference>
<accession>A0A2K9E4M4</accession>
<dbReference type="GO" id="GO:0008810">
    <property type="term" value="F:cellulase activity"/>
    <property type="evidence" value="ECO:0007669"/>
    <property type="project" value="UniProtKB-EC"/>
</dbReference>
<feature type="compositionally biased region" description="Pro residues" evidence="11">
    <location>
        <begin position="646"/>
        <end position="658"/>
    </location>
</feature>
<dbReference type="Gene3D" id="1.10.1330.10">
    <property type="entry name" value="Dockerin domain"/>
    <property type="match status" value="1"/>
</dbReference>
<keyword evidence="5 8" id="KW-0119">Carbohydrate metabolism</keyword>
<keyword evidence="15" id="KW-1185">Reference proteome</keyword>
<protein>
    <recommendedName>
        <fullName evidence="10">Endoglucanase</fullName>
        <ecNumber evidence="10">3.2.1.4</ecNumber>
    </recommendedName>
</protein>
<keyword evidence="3 8" id="KW-0378">Hydrolase</keyword>
<dbReference type="KEGG" id="hsc:HVS_07205"/>
<dbReference type="EMBL" id="CP025197">
    <property type="protein sequence ID" value="AUG57358.1"/>
    <property type="molecule type" value="Genomic_DNA"/>
</dbReference>
<dbReference type="FunFam" id="1.50.10.10:FF:000020">
    <property type="entry name" value="Endoglucanase"/>
    <property type="match status" value="1"/>
</dbReference>
<evidence type="ECO:0000256" key="2">
    <source>
        <dbReference type="ARBA" id="ARBA00022729"/>
    </source>
</evidence>
<dbReference type="PROSITE" id="PS00698">
    <property type="entry name" value="GH9_3"/>
    <property type="match status" value="1"/>
</dbReference>
<dbReference type="Gene3D" id="1.50.10.10">
    <property type="match status" value="1"/>
</dbReference>
<dbReference type="InterPro" id="IPR036966">
    <property type="entry name" value="CBM3_sf"/>
</dbReference>
<dbReference type="InterPro" id="IPR008928">
    <property type="entry name" value="6-hairpin_glycosidase_sf"/>
</dbReference>